<keyword evidence="2" id="KW-1185">Reference proteome</keyword>
<name>A0A9X0WDF0_9GAMM</name>
<accession>A0A9X0WDF0</accession>
<evidence type="ECO:0000313" key="2">
    <source>
        <dbReference type="Proteomes" id="UP001138768"/>
    </source>
</evidence>
<gene>
    <name evidence="1" type="ORF">CKO42_25065</name>
</gene>
<comment type="caution">
    <text evidence="1">The sequence shown here is derived from an EMBL/GenBank/DDBJ whole genome shotgun (WGS) entry which is preliminary data.</text>
</comment>
<proteinExistence type="predicted"/>
<dbReference type="RefSeq" id="WP_200251435.1">
    <property type="nucleotide sequence ID" value="NZ_NRRY01000089.1"/>
</dbReference>
<reference evidence="1 2" key="1">
    <citation type="journal article" date="2020" name="Microorganisms">
        <title>Osmotic Adaptation and Compatible Solute Biosynthesis of Phototrophic Bacteria as Revealed from Genome Analyses.</title>
        <authorList>
            <person name="Imhoff J.F."/>
            <person name="Rahn T."/>
            <person name="Kunzel S."/>
            <person name="Keller A."/>
            <person name="Neulinger S.C."/>
        </authorList>
    </citation>
    <scope>NUCLEOTIDE SEQUENCE [LARGE SCALE GENOMIC DNA]</scope>
    <source>
        <strain evidence="1 2">DSM 25653</strain>
    </source>
</reference>
<protein>
    <submittedName>
        <fullName evidence="1">Uncharacterized protein</fullName>
    </submittedName>
</protein>
<dbReference type="AlphaFoldDB" id="A0A9X0WDF0"/>
<organism evidence="1 2">
    <name type="scientific">Lamprobacter modestohalophilus</name>
    <dbReference type="NCBI Taxonomy" id="1064514"/>
    <lineage>
        <taxon>Bacteria</taxon>
        <taxon>Pseudomonadati</taxon>
        <taxon>Pseudomonadota</taxon>
        <taxon>Gammaproteobacteria</taxon>
        <taxon>Chromatiales</taxon>
        <taxon>Chromatiaceae</taxon>
        <taxon>Lamprobacter</taxon>
    </lineage>
</organism>
<dbReference type="Proteomes" id="UP001138768">
    <property type="component" value="Unassembled WGS sequence"/>
</dbReference>
<evidence type="ECO:0000313" key="1">
    <source>
        <dbReference type="EMBL" id="MBK1621612.1"/>
    </source>
</evidence>
<sequence>MKTTHSNDEMPAEIDFSAGQRGRFYRPQAQWHVPVYLNPEVQQYVLRRAEESGLDFDQLINTLLQKDMELLETFAQGSSP</sequence>
<dbReference type="EMBL" id="NRRY01000089">
    <property type="protein sequence ID" value="MBK1621612.1"/>
    <property type="molecule type" value="Genomic_DNA"/>
</dbReference>